<keyword evidence="2" id="KW-1185">Reference proteome</keyword>
<dbReference type="PANTHER" id="PTHR36978">
    <property type="entry name" value="P-LOOP CONTAINING NUCLEOTIDE TRIPHOSPHATE HYDROLASE"/>
    <property type="match status" value="1"/>
</dbReference>
<protein>
    <recommendedName>
        <fullName evidence="3">Efflux pump antibiotic resistance protein</fullName>
    </recommendedName>
</protein>
<gene>
    <name evidence="1" type="ORF">LMH87_003416</name>
</gene>
<dbReference type="InterPro" id="IPR040632">
    <property type="entry name" value="Sulfotransfer_4"/>
</dbReference>
<comment type="caution">
    <text evidence="1">The sequence shown here is derived from an EMBL/GenBank/DDBJ whole genome shotgun (WGS) entry which is preliminary data.</text>
</comment>
<dbReference type="SUPFAM" id="SSF52540">
    <property type="entry name" value="P-loop containing nucleoside triphosphate hydrolases"/>
    <property type="match status" value="1"/>
</dbReference>
<sequence>MGESKPAPAPCFSTGQGIICAGLPRSGTLSLATALDILGIGPIQHGLRDTSTREAYAWSHAAWCSFPCLRSRLASRDSKLPFYLPPYDALLPWTRADWDRLVGRYRCTTDVGSMFSEQLIGAYPDAKVILVERPVDRWARSYGRVLIDKTYCGIGGFIKCRLGPWADCTTTTAYFDVSMGWLGTFSRREAHHLLPVRHREHYEMVRRDVPAEQLLEFDLKDGWGPLCKFLQLPVPDVPFPHVNEETEFLSMLRGLDSMILSRLAQKLVWSLLAVSAAAFLSRPSTRRLVLHALRRTFAI</sequence>
<organism evidence="1 2">
    <name type="scientific">Akanthomyces muscarius</name>
    <name type="common">Entomopathogenic fungus</name>
    <name type="synonym">Lecanicillium muscarium</name>
    <dbReference type="NCBI Taxonomy" id="2231603"/>
    <lineage>
        <taxon>Eukaryota</taxon>
        <taxon>Fungi</taxon>
        <taxon>Dikarya</taxon>
        <taxon>Ascomycota</taxon>
        <taxon>Pezizomycotina</taxon>
        <taxon>Sordariomycetes</taxon>
        <taxon>Hypocreomycetidae</taxon>
        <taxon>Hypocreales</taxon>
        <taxon>Cordycipitaceae</taxon>
        <taxon>Akanthomyces</taxon>
    </lineage>
</organism>
<dbReference type="GeneID" id="80890575"/>
<dbReference type="InterPro" id="IPR027417">
    <property type="entry name" value="P-loop_NTPase"/>
</dbReference>
<dbReference type="Pfam" id="PF17784">
    <property type="entry name" value="Sulfotransfer_4"/>
    <property type="match status" value="1"/>
</dbReference>
<dbReference type="PANTHER" id="PTHR36978:SF4">
    <property type="entry name" value="P-LOOP CONTAINING NUCLEOSIDE TRIPHOSPHATE HYDROLASE PROTEIN"/>
    <property type="match status" value="1"/>
</dbReference>
<dbReference type="EMBL" id="JAJHUN010000011">
    <property type="protein sequence ID" value="KAJ4144535.1"/>
    <property type="molecule type" value="Genomic_DNA"/>
</dbReference>
<accession>A0A9W8Q2I0</accession>
<evidence type="ECO:0008006" key="3">
    <source>
        <dbReference type="Google" id="ProtNLM"/>
    </source>
</evidence>
<dbReference type="KEGG" id="amus:LMH87_003416"/>
<dbReference type="Gene3D" id="3.40.50.300">
    <property type="entry name" value="P-loop containing nucleotide triphosphate hydrolases"/>
    <property type="match status" value="1"/>
</dbReference>
<name>A0A9W8Q2I0_AKAMU</name>
<reference evidence="1" key="1">
    <citation type="journal article" date="2023" name="Access Microbiol">
        <title>De-novo genome assembly for Akanthomyces muscarius, a biocontrol agent of insect agricultural pests.</title>
        <authorList>
            <person name="Erdos Z."/>
            <person name="Studholme D.J."/>
            <person name="Raymond B."/>
            <person name="Sharma M."/>
        </authorList>
    </citation>
    <scope>NUCLEOTIDE SEQUENCE</scope>
    <source>
        <strain evidence="1">Ve6</strain>
    </source>
</reference>
<evidence type="ECO:0000313" key="1">
    <source>
        <dbReference type="EMBL" id="KAJ4144535.1"/>
    </source>
</evidence>
<proteinExistence type="predicted"/>
<evidence type="ECO:0000313" key="2">
    <source>
        <dbReference type="Proteomes" id="UP001144673"/>
    </source>
</evidence>
<dbReference type="Proteomes" id="UP001144673">
    <property type="component" value="Chromosome 2"/>
</dbReference>
<dbReference type="AlphaFoldDB" id="A0A9W8Q2I0"/>
<dbReference type="RefSeq" id="XP_056048205.1">
    <property type="nucleotide sequence ID" value="XM_056192801.1"/>
</dbReference>